<gene>
    <name evidence="1" type="ORF">VDAG_04211</name>
</gene>
<protein>
    <submittedName>
        <fullName evidence="1">Uncharacterized protein</fullName>
    </submittedName>
</protein>
<dbReference type="InParanoid" id="G2X317"/>
<organism evidence="1 2">
    <name type="scientific">Verticillium dahliae (strain VdLs.17 / ATCC MYA-4575 / FGSC 10137)</name>
    <name type="common">Verticillium wilt</name>
    <dbReference type="NCBI Taxonomy" id="498257"/>
    <lineage>
        <taxon>Eukaryota</taxon>
        <taxon>Fungi</taxon>
        <taxon>Dikarya</taxon>
        <taxon>Ascomycota</taxon>
        <taxon>Pezizomycotina</taxon>
        <taxon>Sordariomycetes</taxon>
        <taxon>Hypocreomycetidae</taxon>
        <taxon>Glomerellales</taxon>
        <taxon>Plectosphaerellaceae</taxon>
        <taxon>Verticillium</taxon>
    </lineage>
</organism>
<dbReference type="Proteomes" id="UP000001611">
    <property type="component" value="Chromosome 1"/>
</dbReference>
<dbReference type="AlphaFoldDB" id="G2X317"/>
<proteinExistence type="predicted"/>
<reference evidence="1 2" key="1">
    <citation type="submission" date="2008-03" db="EMBL/GenBank/DDBJ databases">
        <title>The Genome Sequence of Verticillium dahliae VdLs.17.</title>
        <authorList>
            <consortium name="The Broad Institute Genome Sequencing Platform"/>
            <person name="Ma L.-J.J."/>
            <person name="Klosterman S.J."/>
            <person name="Subbarao K."/>
            <person name="Dobinson K."/>
            <person name="Veronese P."/>
            <person name="Kang S."/>
            <person name="Gold S.E."/>
            <person name="Young S."/>
            <person name="Jaffe D."/>
            <person name="Gnerre S."/>
            <person name="Berlin A."/>
            <person name="Heiman D."/>
            <person name="Hepburn T."/>
            <person name="Sykes S."/>
            <person name="Alvarado L."/>
            <person name="Kodira C.D."/>
            <person name="Lander E."/>
            <person name="Galagan J."/>
            <person name="Nusbaum C."/>
            <person name="Birren B."/>
        </authorList>
    </citation>
    <scope>NUCLEOTIDE SEQUENCE [LARGE SCALE GENOMIC DNA]</scope>
    <source>
        <strain evidence="2">VdLs.17 / ATCC MYA-4575 / FGSC 10137</strain>
    </source>
</reference>
<keyword evidence="2" id="KW-1185">Reference proteome</keyword>
<dbReference type="RefSeq" id="XP_009648953.1">
    <property type="nucleotide sequence ID" value="XM_009650658.1"/>
</dbReference>
<evidence type="ECO:0000313" key="2">
    <source>
        <dbReference type="Proteomes" id="UP000001611"/>
    </source>
</evidence>
<sequence length="41" mass="4106">MCVPSKPGHAASFGGYGASPPSDGEEWAFGASHVSVTLEIA</sequence>
<dbReference type="EMBL" id="DS572701">
    <property type="protein sequence ID" value="EGY22773.1"/>
    <property type="molecule type" value="Genomic_DNA"/>
</dbReference>
<name>G2X317_VERDV</name>
<evidence type="ECO:0000313" key="1">
    <source>
        <dbReference type="EMBL" id="EGY22773.1"/>
    </source>
</evidence>
<dbReference type="HOGENOM" id="CLU_3279830_0_0_1"/>
<dbReference type="KEGG" id="vda:VDAG_04211"/>
<dbReference type="GeneID" id="20705674"/>
<accession>G2X317</accession>